<feature type="domain" description="NADH:ubiquinone oxidoreductase intermediate-associated protein 30" evidence="2">
    <location>
        <begin position="46"/>
        <end position="180"/>
    </location>
</feature>
<dbReference type="Proteomes" id="UP000198816">
    <property type="component" value="Unassembled WGS sequence"/>
</dbReference>
<protein>
    <submittedName>
        <fullName evidence="3">Complex I intermediate-associated protein 30 (CIA30)</fullName>
    </submittedName>
</protein>
<evidence type="ECO:0000313" key="3">
    <source>
        <dbReference type="EMBL" id="SDW89909.1"/>
    </source>
</evidence>
<feature type="signal peptide" evidence="1">
    <location>
        <begin position="1"/>
        <end position="26"/>
    </location>
</feature>
<dbReference type="InterPro" id="IPR008979">
    <property type="entry name" value="Galactose-bd-like_sf"/>
</dbReference>
<proteinExistence type="predicted"/>
<evidence type="ECO:0000256" key="1">
    <source>
        <dbReference type="SAM" id="SignalP"/>
    </source>
</evidence>
<feature type="chain" id="PRO_5011547084" evidence="1">
    <location>
        <begin position="27"/>
        <end position="214"/>
    </location>
</feature>
<dbReference type="Pfam" id="PF08547">
    <property type="entry name" value="CIA30"/>
    <property type="match status" value="1"/>
</dbReference>
<dbReference type="InterPro" id="IPR013857">
    <property type="entry name" value="NADH-UbQ_OxRdtase-assoc_prot30"/>
</dbReference>
<keyword evidence="1" id="KW-0732">Signal</keyword>
<dbReference type="SUPFAM" id="SSF49785">
    <property type="entry name" value="Galactose-binding domain-like"/>
    <property type="match status" value="1"/>
</dbReference>
<dbReference type="RefSeq" id="WP_245731864.1">
    <property type="nucleotide sequence ID" value="NZ_FNNZ01000010.1"/>
</dbReference>
<evidence type="ECO:0000259" key="2">
    <source>
        <dbReference type="Pfam" id="PF08547"/>
    </source>
</evidence>
<reference evidence="4" key="1">
    <citation type="submission" date="2016-10" db="EMBL/GenBank/DDBJ databases">
        <authorList>
            <person name="Varghese N."/>
            <person name="Submissions S."/>
        </authorList>
    </citation>
    <scope>NUCLEOTIDE SEQUENCE [LARGE SCALE GENOMIC DNA]</scope>
    <source>
        <strain evidence="4">DSM 217</strain>
    </source>
</reference>
<evidence type="ECO:0000313" key="4">
    <source>
        <dbReference type="Proteomes" id="UP000198816"/>
    </source>
</evidence>
<accession>A0A1H2XCA4</accession>
<keyword evidence="4" id="KW-1185">Reference proteome</keyword>
<gene>
    <name evidence="3" type="ORF">SAMN05421783_110109</name>
</gene>
<dbReference type="STRING" id="1058.SAMN05421783_110109"/>
<dbReference type="AlphaFoldDB" id="A0A1H2XCA4"/>
<dbReference type="EMBL" id="FNNZ01000010">
    <property type="protein sequence ID" value="SDW89909.1"/>
    <property type="molecule type" value="Genomic_DNA"/>
</dbReference>
<sequence length="214" mass="23173">MYKGRSLGSIIAGSLLMLASLNPSIADTGLIDDFTRADGLSALGTPWRAVTDQVMGGRSEGAITRRVLDGRQALCLAGEVSLANNGGFVQAMLDLTPPGAPDNALDASAFDGVRLLVHGNREVYNLHLKSTATLLPWQSYRATFVAGPEWREVHLPFESFEPHRLVQRLDTRRLTKLGILGIGRVFHADVCVAEVGFYREMDGSRRPASASPSR</sequence>
<name>A0A1H2XCA4_THIRO</name>
<organism evidence="3 4">
    <name type="scientific">Thiocapsa roseopersicina</name>
    <dbReference type="NCBI Taxonomy" id="1058"/>
    <lineage>
        <taxon>Bacteria</taxon>
        <taxon>Pseudomonadati</taxon>
        <taxon>Pseudomonadota</taxon>
        <taxon>Gammaproteobacteria</taxon>
        <taxon>Chromatiales</taxon>
        <taxon>Chromatiaceae</taxon>
        <taxon>Thiocapsa</taxon>
    </lineage>
</organism>